<organism evidence="2 3">
    <name type="scientific">Tanacetum coccineum</name>
    <dbReference type="NCBI Taxonomy" id="301880"/>
    <lineage>
        <taxon>Eukaryota</taxon>
        <taxon>Viridiplantae</taxon>
        <taxon>Streptophyta</taxon>
        <taxon>Embryophyta</taxon>
        <taxon>Tracheophyta</taxon>
        <taxon>Spermatophyta</taxon>
        <taxon>Magnoliopsida</taxon>
        <taxon>eudicotyledons</taxon>
        <taxon>Gunneridae</taxon>
        <taxon>Pentapetalae</taxon>
        <taxon>asterids</taxon>
        <taxon>campanulids</taxon>
        <taxon>Asterales</taxon>
        <taxon>Asteraceae</taxon>
        <taxon>Asteroideae</taxon>
        <taxon>Anthemideae</taxon>
        <taxon>Anthemidinae</taxon>
        <taxon>Tanacetum</taxon>
    </lineage>
</organism>
<sequence>MSVKYPNYVNLTSSSDEQPNEKTPSPPPRKKYLSPPQAPSKFISRKSTHYTSLSSPSESLTPTHVAPPPKLRFVILIKLEPQELSTPQMSPNDPYAQTMDNWPPGPSNPSLPPHVSRPPLGFPNPPPRFEPLPSTQPLFVNINNSTPLLHNNAPLLENIHHQPPNLRNQDFPNPPNILDFVHPNDMPHLHNMFCQCCSTTRHEIQMLRNHVNYMFSYIRHHLGSLSHPLYFPH</sequence>
<feature type="compositionally biased region" description="Pro residues" evidence="1">
    <location>
        <begin position="103"/>
        <end position="129"/>
    </location>
</feature>
<protein>
    <submittedName>
        <fullName evidence="2">Uncharacterized protein</fullName>
    </submittedName>
</protein>
<comment type="caution">
    <text evidence="2">The sequence shown here is derived from an EMBL/GenBank/DDBJ whole genome shotgun (WGS) entry which is preliminary data.</text>
</comment>
<dbReference type="Proteomes" id="UP001151760">
    <property type="component" value="Unassembled WGS sequence"/>
</dbReference>
<dbReference type="EMBL" id="BQNB010014072">
    <property type="protein sequence ID" value="GJT23644.1"/>
    <property type="molecule type" value="Genomic_DNA"/>
</dbReference>
<keyword evidence="3" id="KW-1185">Reference proteome</keyword>
<accession>A0ABQ5CAS0</accession>
<feature type="compositionally biased region" description="Polar residues" evidence="1">
    <location>
        <begin position="9"/>
        <end position="23"/>
    </location>
</feature>
<proteinExistence type="predicted"/>
<name>A0ABQ5CAS0_9ASTR</name>
<feature type="compositionally biased region" description="Low complexity" evidence="1">
    <location>
        <begin position="49"/>
        <end position="64"/>
    </location>
</feature>
<evidence type="ECO:0000313" key="3">
    <source>
        <dbReference type="Proteomes" id="UP001151760"/>
    </source>
</evidence>
<feature type="region of interest" description="Disordered" evidence="1">
    <location>
        <begin position="84"/>
        <end position="129"/>
    </location>
</feature>
<reference evidence="2" key="2">
    <citation type="submission" date="2022-01" db="EMBL/GenBank/DDBJ databases">
        <authorList>
            <person name="Yamashiro T."/>
            <person name="Shiraishi A."/>
            <person name="Satake H."/>
            <person name="Nakayama K."/>
        </authorList>
    </citation>
    <scope>NUCLEOTIDE SEQUENCE</scope>
</reference>
<feature type="region of interest" description="Disordered" evidence="1">
    <location>
        <begin position="1"/>
        <end position="66"/>
    </location>
</feature>
<gene>
    <name evidence="2" type="ORF">Tco_0893581</name>
</gene>
<evidence type="ECO:0000313" key="2">
    <source>
        <dbReference type="EMBL" id="GJT23644.1"/>
    </source>
</evidence>
<reference evidence="2" key="1">
    <citation type="journal article" date="2022" name="Int. J. Mol. Sci.">
        <title>Draft Genome of Tanacetum Coccineum: Genomic Comparison of Closely Related Tanacetum-Family Plants.</title>
        <authorList>
            <person name="Yamashiro T."/>
            <person name="Shiraishi A."/>
            <person name="Nakayama K."/>
            <person name="Satake H."/>
        </authorList>
    </citation>
    <scope>NUCLEOTIDE SEQUENCE</scope>
</reference>
<evidence type="ECO:0000256" key="1">
    <source>
        <dbReference type="SAM" id="MobiDB-lite"/>
    </source>
</evidence>